<accession>A0ABW0BV72</accession>
<protein>
    <recommendedName>
        <fullName evidence="4">Outer membrane protein beta-barrel domain-containing protein</fullName>
    </recommendedName>
</protein>
<evidence type="ECO:0000313" key="3">
    <source>
        <dbReference type="Proteomes" id="UP001596163"/>
    </source>
</evidence>
<reference evidence="3" key="1">
    <citation type="journal article" date="2019" name="Int. J. Syst. Evol. Microbiol.">
        <title>The Global Catalogue of Microorganisms (GCM) 10K type strain sequencing project: providing services to taxonomists for standard genome sequencing and annotation.</title>
        <authorList>
            <consortium name="The Broad Institute Genomics Platform"/>
            <consortium name="The Broad Institute Genome Sequencing Center for Infectious Disease"/>
            <person name="Wu L."/>
            <person name="Ma J."/>
        </authorList>
    </citation>
    <scope>NUCLEOTIDE SEQUENCE [LARGE SCALE GENOMIC DNA]</scope>
    <source>
        <strain evidence="3">CGMCC 1.7030</strain>
    </source>
</reference>
<name>A0ABW0BV72_9BACT</name>
<gene>
    <name evidence="2" type="ORF">ACFPIK_04945</name>
</gene>
<dbReference type="RefSeq" id="WP_377912843.1">
    <property type="nucleotide sequence ID" value="NZ_JBHSKS010000003.1"/>
</dbReference>
<keyword evidence="1" id="KW-0732">Signal</keyword>
<organism evidence="2 3">
    <name type="scientific">Algoriphagus aquatilis</name>
    <dbReference type="NCBI Taxonomy" id="490186"/>
    <lineage>
        <taxon>Bacteria</taxon>
        <taxon>Pseudomonadati</taxon>
        <taxon>Bacteroidota</taxon>
        <taxon>Cytophagia</taxon>
        <taxon>Cytophagales</taxon>
        <taxon>Cyclobacteriaceae</taxon>
        <taxon>Algoriphagus</taxon>
    </lineage>
</organism>
<feature type="chain" id="PRO_5045770907" description="Outer membrane protein beta-barrel domain-containing protein" evidence="1">
    <location>
        <begin position="34"/>
        <end position="185"/>
    </location>
</feature>
<comment type="caution">
    <text evidence="2">The sequence shown here is derived from an EMBL/GenBank/DDBJ whole genome shotgun (WGS) entry which is preliminary data.</text>
</comment>
<evidence type="ECO:0000313" key="2">
    <source>
        <dbReference type="EMBL" id="MFC5191103.1"/>
    </source>
</evidence>
<feature type="signal peptide" evidence="1">
    <location>
        <begin position="1"/>
        <end position="33"/>
    </location>
</feature>
<proteinExistence type="predicted"/>
<evidence type="ECO:0000256" key="1">
    <source>
        <dbReference type="SAM" id="SignalP"/>
    </source>
</evidence>
<evidence type="ECO:0008006" key="4">
    <source>
        <dbReference type="Google" id="ProtNLM"/>
    </source>
</evidence>
<keyword evidence="3" id="KW-1185">Reference proteome</keyword>
<dbReference type="EMBL" id="JBHSKS010000003">
    <property type="protein sequence ID" value="MFC5191103.1"/>
    <property type="molecule type" value="Genomic_DNA"/>
</dbReference>
<dbReference type="Proteomes" id="UP001596163">
    <property type="component" value="Unassembled WGS sequence"/>
</dbReference>
<sequence>MSSNRHSASTYAKCAVLLLIMACTFFQIQFAKAQSQEAPKTTGFGLHGGINAGILSGGGGPSFSIHYAGRRDKVIQLESQLLFDYHSGKTFLSGYDQKNTGLGLVAGIRVNFLPEKKWNPSLFLMPGLMYSSRTISRPTDPMQQGISGAISTGISSLIHQKHMISIGTHGGAYISSIFLKYGYWF</sequence>